<dbReference type="AlphaFoldDB" id="A0A1B6HRD4"/>
<feature type="transmembrane region" description="Helical" evidence="5">
    <location>
        <begin position="7"/>
        <end position="25"/>
    </location>
</feature>
<name>A0A1B6HRD4_9HEMI</name>
<dbReference type="Pfam" id="PF07690">
    <property type="entry name" value="MFS_1"/>
    <property type="match status" value="1"/>
</dbReference>
<sequence length="173" mass="19041">PLLYLPLCGQILSDLLCIVNVYFWSWSPVIAALSESILPSLTGGRACFLIGVNSYVSDITTDSSRTIRLGVCTAIYFLGTPLGAFIYGLVVHTIGFYGVFSACVVLNLVALVYLYLFVSENKCDAEICELNTWEGLLDVRNIVQSFKTIIRPRKGWRRGATPIIISITALLQP</sequence>
<evidence type="ECO:0000256" key="3">
    <source>
        <dbReference type="ARBA" id="ARBA00022989"/>
    </source>
</evidence>
<evidence type="ECO:0000256" key="4">
    <source>
        <dbReference type="ARBA" id="ARBA00023136"/>
    </source>
</evidence>
<dbReference type="InterPro" id="IPR036259">
    <property type="entry name" value="MFS_trans_sf"/>
</dbReference>
<evidence type="ECO:0008006" key="7">
    <source>
        <dbReference type="Google" id="ProtNLM"/>
    </source>
</evidence>
<dbReference type="Gene3D" id="1.20.1250.20">
    <property type="entry name" value="MFS general substrate transporter like domains"/>
    <property type="match status" value="1"/>
</dbReference>
<proteinExistence type="predicted"/>
<evidence type="ECO:0000256" key="5">
    <source>
        <dbReference type="SAM" id="Phobius"/>
    </source>
</evidence>
<dbReference type="GO" id="GO:0022857">
    <property type="term" value="F:transmembrane transporter activity"/>
    <property type="evidence" value="ECO:0007669"/>
    <property type="project" value="InterPro"/>
</dbReference>
<dbReference type="EMBL" id="GECU01030476">
    <property type="protein sequence ID" value="JAS77230.1"/>
    <property type="molecule type" value="Transcribed_RNA"/>
</dbReference>
<evidence type="ECO:0000313" key="6">
    <source>
        <dbReference type="EMBL" id="JAS77230.1"/>
    </source>
</evidence>
<organism evidence="6">
    <name type="scientific">Homalodisca liturata</name>
    <dbReference type="NCBI Taxonomy" id="320908"/>
    <lineage>
        <taxon>Eukaryota</taxon>
        <taxon>Metazoa</taxon>
        <taxon>Ecdysozoa</taxon>
        <taxon>Arthropoda</taxon>
        <taxon>Hexapoda</taxon>
        <taxon>Insecta</taxon>
        <taxon>Pterygota</taxon>
        <taxon>Neoptera</taxon>
        <taxon>Paraneoptera</taxon>
        <taxon>Hemiptera</taxon>
        <taxon>Auchenorrhyncha</taxon>
        <taxon>Membracoidea</taxon>
        <taxon>Cicadellidae</taxon>
        <taxon>Cicadellinae</taxon>
        <taxon>Proconiini</taxon>
        <taxon>Homalodisca</taxon>
    </lineage>
</organism>
<feature type="transmembrane region" description="Helical" evidence="5">
    <location>
        <begin position="68"/>
        <end position="90"/>
    </location>
</feature>
<keyword evidence="3 5" id="KW-1133">Transmembrane helix</keyword>
<keyword evidence="4 5" id="KW-0472">Membrane</keyword>
<feature type="non-terminal residue" evidence="6">
    <location>
        <position position="1"/>
    </location>
</feature>
<dbReference type="GO" id="GO:0016020">
    <property type="term" value="C:membrane"/>
    <property type="evidence" value="ECO:0007669"/>
    <property type="project" value="UniProtKB-SubCell"/>
</dbReference>
<gene>
    <name evidence="6" type="ORF">g.56606</name>
</gene>
<feature type="transmembrane region" description="Helical" evidence="5">
    <location>
        <begin position="37"/>
        <end position="56"/>
    </location>
</feature>
<protein>
    <recommendedName>
        <fullName evidence="7">Major facilitator superfamily (MFS) profile domain-containing protein</fullName>
    </recommendedName>
</protein>
<evidence type="ECO:0000256" key="2">
    <source>
        <dbReference type="ARBA" id="ARBA00022692"/>
    </source>
</evidence>
<dbReference type="PANTHER" id="PTHR23507:SF1">
    <property type="entry name" value="FI18259P1-RELATED"/>
    <property type="match status" value="1"/>
</dbReference>
<keyword evidence="2 5" id="KW-0812">Transmembrane</keyword>
<reference evidence="6" key="1">
    <citation type="submission" date="2015-11" db="EMBL/GenBank/DDBJ databases">
        <title>De novo transcriptome assembly of four potential Pierce s Disease insect vectors from Arizona vineyards.</title>
        <authorList>
            <person name="Tassone E.E."/>
        </authorList>
    </citation>
    <scope>NUCLEOTIDE SEQUENCE</scope>
</reference>
<feature type="non-terminal residue" evidence="6">
    <location>
        <position position="173"/>
    </location>
</feature>
<dbReference type="PANTHER" id="PTHR23507">
    <property type="entry name" value="ZGC:174356"/>
    <property type="match status" value="1"/>
</dbReference>
<dbReference type="SUPFAM" id="SSF103473">
    <property type="entry name" value="MFS general substrate transporter"/>
    <property type="match status" value="1"/>
</dbReference>
<evidence type="ECO:0000256" key="1">
    <source>
        <dbReference type="ARBA" id="ARBA00004141"/>
    </source>
</evidence>
<accession>A0A1B6HRD4</accession>
<comment type="subcellular location">
    <subcellularLocation>
        <location evidence="1">Membrane</location>
        <topology evidence="1">Multi-pass membrane protein</topology>
    </subcellularLocation>
</comment>
<feature type="transmembrane region" description="Helical" evidence="5">
    <location>
        <begin position="96"/>
        <end position="116"/>
    </location>
</feature>
<dbReference type="InterPro" id="IPR011701">
    <property type="entry name" value="MFS"/>
</dbReference>